<keyword evidence="2" id="KW-1185">Reference proteome</keyword>
<name>A0ACC3SVQ6_LIPKO</name>
<evidence type="ECO:0000313" key="2">
    <source>
        <dbReference type="Proteomes" id="UP001433508"/>
    </source>
</evidence>
<dbReference type="Proteomes" id="UP001433508">
    <property type="component" value="Unassembled WGS sequence"/>
</dbReference>
<reference evidence="2" key="1">
    <citation type="journal article" date="2024" name="Front. Bioeng. Biotechnol.">
        <title>Genome-scale model development and genomic sequencing of the oleaginous clade Lipomyces.</title>
        <authorList>
            <person name="Czajka J.J."/>
            <person name="Han Y."/>
            <person name="Kim J."/>
            <person name="Mondo S.J."/>
            <person name="Hofstad B.A."/>
            <person name="Robles A."/>
            <person name="Haridas S."/>
            <person name="Riley R."/>
            <person name="LaButti K."/>
            <person name="Pangilinan J."/>
            <person name="Andreopoulos W."/>
            <person name="Lipzen A."/>
            <person name="Yan J."/>
            <person name="Wang M."/>
            <person name="Ng V."/>
            <person name="Grigoriev I.V."/>
            <person name="Spatafora J.W."/>
            <person name="Magnuson J.K."/>
            <person name="Baker S.E."/>
            <person name="Pomraning K.R."/>
        </authorList>
    </citation>
    <scope>NUCLEOTIDE SEQUENCE [LARGE SCALE GENOMIC DNA]</scope>
    <source>
        <strain evidence="2">CBS 7786</strain>
    </source>
</reference>
<sequence>MSHSNLLETVRRPLSPDTTLEVPSSRAEYEQVQNIIEREERKYPRLLYDGVRNVTIIKAAPSALHAQMAESLVSHISNAANSVIAAYISGQLQSSSAETFTQDSGQGRTTREWDTALYFRQGTSFTLMIAVEVAVSQSHTSLQRAISWSICALDCPLGITLSITELRRQPVAIRTMCCSSLGEAKSIMAEYEAEFQTQLGSHPYGPLEHDGVVWFGNVRRVLLETYRKPEDECSPDTLLAPCQEIASASDIIQYTSANNFVLGDCVPSHLLQSLQIRQIPINFFQRQWFEEEFQGAMVRTTISRVRRAISIRP</sequence>
<accession>A0ACC3SVQ6</accession>
<gene>
    <name evidence="1" type="ORF">V1525DRAFT_347657</name>
</gene>
<dbReference type="EMBL" id="MU971405">
    <property type="protein sequence ID" value="KAK9235753.1"/>
    <property type="molecule type" value="Genomic_DNA"/>
</dbReference>
<organism evidence="1 2">
    <name type="scientific">Lipomyces kononenkoae</name>
    <name type="common">Yeast</name>
    <dbReference type="NCBI Taxonomy" id="34357"/>
    <lineage>
        <taxon>Eukaryota</taxon>
        <taxon>Fungi</taxon>
        <taxon>Dikarya</taxon>
        <taxon>Ascomycota</taxon>
        <taxon>Saccharomycotina</taxon>
        <taxon>Lipomycetes</taxon>
        <taxon>Lipomycetales</taxon>
        <taxon>Lipomycetaceae</taxon>
        <taxon>Lipomyces</taxon>
    </lineage>
</organism>
<comment type="caution">
    <text evidence="1">The sequence shown here is derived from an EMBL/GenBank/DDBJ whole genome shotgun (WGS) entry which is preliminary data.</text>
</comment>
<evidence type="ECO:0000313" key="1">
    <source>
        <dbReference type="EMBL" id="KAK9235753.1"/>
    </source>
</evidence>
<proteinExistence type="predicted"/>
<protein>
    <submittedName>
        <fullName evidence="1">Uncharacterized protein</fullName>
    </submittedName>
</protein>